<organism evidence="3">
    <name type="scientific">Myoviridae sp. ct3Oc10</name>
    <dbReference type="NCBI Taxonomy" id="2825025"/>
    <lineage>
        <taxon>Viruses</taxon>
        <taxon>Duplodnaviria</taxon>
        <taxon>Heunggongvirae</taxon>
        <taxon>Uroviricota</taxon>
        <taxon>Caudoviricetes</taxon>
    </lineage>
</organism>
<reference evidence="3" key="1">
    <citation type="journal article" date="2021" name="Proc. Natl. Acad. Sci. U.S.A.">
        <title>A Catalog of Tens of Thousands of Viruses from Human Metagenomes Reveals Hidden Associations with Chronic Diseases.</title>
        <authorList>
            <person name="Tisza M.J."/>
            <person name="Buck C.B."/>
        </authorList>
    </citation>
    <scope>NUCLEOTIDE SEQUENCE</scope>
    <source>
        <strain evidence="3">Ct3Oc10</strain>
    </source>
</reference>
<keyword evidence="1" id="KW-0238">DNA-binding</keyword>
<sequence>MKINNIKVLRQERGWTQAELGQRLKVKDSAISKYENGSLQLSGDLLVQLADIFGVSTDYILGRTKYRTYEGTSFEVPKIIDLLSRGDMEMISNWAELSPENQARIADYAKILQKAEAADKNKK</sequence>
<dbReference type="PANTHER" id="PTHR46558:SF11">
    <property type="entry name" value="HTH-TYPE TRANSCRIPTIONAL REGULATOR XRE"/>
    <property type="match status" value="1"/>
</dbReference>
<dbReference type="InterPro" id="IPR010982">
    <property type="entry name" value="Lambda_DNA-bd_dom_sf"/>
</dbReference>
<accession>A0A8S5U6W5</accession>
<protein>
    <submittedName>
        <fullName evidence="3">Helix-turn-helix domain protein</fullName>
    </submittedName>
</protein>
<feature type="domain" description="HTH cro/C1-type" evidence="2">
    <location>
        <begin position="6"/>
        <end position="60"/>
    </location>
</feature>
<dbReference type="PROSITE" id="PS50943">
    <property type="entry name" value="HTH_CROC1"/>
    <property type="match status" value="1"/>
</dbReference>
<proteinExistence type="predicted"/>
<dbReference type="CDD" id="cd00093">
    <property type="entry name" value="HTH_XRE"/>
    <property type="match status" value="1"/>
</dbReference>
<evidence type="ECO:0000313" key="3">
    <source>
        <dbReference type="EMBL" id="DAF90173.1"/>
    </source>
</evidence>
<evidence type="ECO:0000259" key="2">
    <source>
        <dbReference type="PROSITE" id="PS50943"/>
    </source>
</evidence>
<dbReference type="SUPFAM" id="SSF47413">
    <property type="entry name" value="lambda repressor-like DNA-binding domains"/>
    <property type="match status" value="1"/>
</dbReference>
<dbReference type="PANTHER" id="PTHR46558">
    <property type="entry name" value="TRACRIPTIONAL REGULATORY PROTEIN-RELATED-RELATED"/>
    <property type="match status" value="1"/>
</dbReference>
<evidence type="ECO:0000256" key="1">
    <source>
        <dbReference type="ARBA" id="ARBA00023125"/>
    </source>
</evidence>
<dbReference type="Gene3D" id="1.10.260.40">
    <property type="entry name" value="lambda repressor-like DNA-binding domains"/>
    <property type="match status" value="1"/>
</dbReference>
<dbReference type="SMART" id="SM00530">
    <property type="entry name" value="HTH_XRE"/>
    <property type="match status" value="1"/>
</dbReference>
<name>A0A8S5U6W5_9CAUD</name>
<dbReference type="GO" id="GO:0003677">
    <property type="term" value="F:DNA binding"/>
    <property type="evidence" value="ECO:0007669"/>
    <property type="project" value="UniProtKB-KW"/>
</dbReference>
<dbReference type="InterPro" id="IPR001387">
    <property type="entry name" value="Cro/C1-type_HTH"/>
</dbReference>
<dbReference type="Pfam" id="PF01381">
    <property type="entry name" value="HTH_3"/>
    <property type="match status" value="1"/>
</dbReference>
<dbReference type="EMBL" id="BK016023">
    <property type="protein sequence ID" value="DAF90173.1"/>
    <property type="molecule type" value="Genomic_DNA"/>
</dbReference>